<reference evidence="5" key="2">
    <citation type="submission" date="2009-10" db="EMBL/GenBank/DDBJ databases">
        <title>The genome sequence of Streptomyces pristinaespiralis strain ATCC 25486.</title>
        <authorList>
            <consortium name="The Broad Institute Genome Sequencing Platform"/>
            <consortium name="Broad Institute Microbial Sequencing Center"/>
            <person name="Fischbach M."/>
            <person name="Godfrey P."/>
            <person name="Ward D."/>
            <person name="Young S."/>
            <person name="Zeng Q."/>
            <person name="Koehrsen M."/>
            <person name="Alvarado L."/>
            <person name="Berlin A.M."/>
            <person name="Bochicchio J."/>
            <person name="Borenstein D."/>
            <person name="Chapman S.B."/>
            <person name="Chen Z."/>
            <person name="Engels R."/>
            <person name="Freedman E."/>
            <person name="Gellesch M."/>
            <person name="Goldberg J."/>
            <person name="Griggs A."/>
            <person name="Gujja S."/>
            <person name="Heilman E.R."/>
            <person name="Heiman D.I."/>
            <person name="Hepburn T.A."/>
            <person name="Howarth C."/>
            <person name="Jen D."/>
            <person name="Larson L."/>
            <person name="Lewis B."/>
            <person name="Mehta T."/>
            <person name="Park D."/>
            <person name="Pearson M."/>
            <person name="Richards J."/>
            <person name="Roberts A."/>
            <person name="Saif S."/>
            <person name="Shea T.D."/>
            <person name="Shenoy N."/>
            <person name="Sisk P."/>
            <person name="Stolte C."/>
            <person name="Sykes S.N."/>
            <person name="Thomson T."/>
            <person name="Walk T."/>
            <person name="White J."/>
            <person name="Yandava C."/>
            <person name="Straight P."/>
            <person name="Clardy J."/>
            <person name="Hung D."/>
            <person name="Kolter R."/>
            <person name="Mekalanos J."/>
            <person name="Walker S."/>
            <person name="Walsh C.T."/>
            <person name="Wieland-Brown L.C."/>
            <person name="Haas B."/>
            <person name="Nusbaum C."/>
            <person name="Birren B."/>
        </authorList>
    </citation>
    <scope>NUCLEOTIDE SEQUENCE [LARGE SCALE GENOMIC DNA]</scope>
    <source>
        <strain evidence="5">ATCC 25486 / DSM 40338 / CBS 914.69 / JCM 4507 / NBRC 13074 / NRRL 2958 / 5647</strain>
    </source>
</reference>
<evidence type="ECO:0000256" key="1">
    <source>
        <dbReference type="ARBA" id="ARBA00022737"/>
    </source>
</evidence>
<dbReference type="SUPFAM" id="SSF48452">
    <property type="entry name" value="TPR-like"/>
    <property type="match status" value="1"/>
</dbReference>
<dbReference type="Gene3D" id="1.25.40.10">
    <property type="entry name" value="Tetratricopeptide repeat domain"/>
    <property type="match status" value="2"/>
</dbReference>
<evidence type="ECO:0000313" key="4">
    <source>
        <dbReference type="EMBL" id="EDY61738.2"/>
    </source>
</evidence>
<dbReference type="Pfam" id="PF00515">
    <property type="entry name" value="TPR_1"/>
    <property type="match status" value="1"/>
</dbReference>
<accession>B5H4H7</accession>
<dbReference type="InterPro" id="IPR050498">
    <property type="entry name" value="Ycf3"/>
</dbReference>
<evidence type="ECO:0000256" key="3">
    <source>
        <dbReference type="PROSITE-ProRule" id="PRU00339"/>
    </source>
</evidence>
<dbReference type="eggNOG" id="COG0457">
    <property type="taxonomic scope" value="Bacteria"/>
</dbReference>
<feature type="repeat" description="TPR" evidence="3">
    <location>
        <begin position="645"/>
        <end position="678"/>
    </location>
</feature>
<dbReference type="PANTHER" id="PTHR44858:SF1">
    <property type="entry name" value="UDP-N-ACETYLGLUCOSAMINE--PEPTIDE N-ACETYLGLUCOSAMINYLTRANSFERASE SPINDLY-RELATED"/>
    <property type="match status" value="1"/>
</dbReference>
<dbReference type="Pfam" id="PF13432">
    <property type="entry name" value="TPR_16"/>
    <property type="match status" value="2"/>
</dbReference>
<dbReference type="InterPro" id="IPR011990">
    <property type="entry name" value="TPR-like_helical_dom_sf"/>
</dbReference>
<evidence type="ECO:0000256" key="2">
    <source>
        <dbReference type="ARBA" id="ARBA00022803"/>
    </source>
</evidence>
<dbReference type="AlphaFoldDB" id="B5H4H7"/>
<dbReference type="Proteomes" id="UP000002805">
    <property type="component" value="Chromosome"/>
</dbReference>
<reference evidence="5" key="1">
    <citation type="submission" date="2008-02" db="EMBL/GenBank/DDBJ databases">
        <authorList>
            <consortium name="The Broad Institute Genome Sequencing Platform"/>
            <person name="Fischbach M."/>
            <person name="Ward D."/>
            <person name="Young S."/>
            <person name="Jaffe D."/>
            <person name="Gnerre S."/>
            <person name="Berlin A."/>
            <person name="Heiman D."/>
            <person name="Hepburn T."/>
            <person name="Sykes S."/>
            <person name="Alvarado L."/>
            <person name="Kodira C.D."/>
            <person name="Straight P."/>
            <person name="Clardy J."/>
            <person name="Hung D."/>
            <person name="Kolter R."/>
            <person name="Mekalanos J."/>
            <person name="Walker S."/>
            <person name="Walsh C.T."/>
            <person name="Lander E."/>
            <person name="Galagan J."/>
            <person name="Nusbaum C."/>
            <person name="Birren B."/>
        </authorList>
    </citation>
    <scope>NUCLEOTIDE SEQUENCE [LARGE SCALE GENOMIC DNA]</scope>
    <source>
        <strain evidence="5">ATCC 25486 / DSM 40338 / CBS 914.69 / JCM 4507 / NBRC 13074 / NRRL 2958 / 5647</strain>
    </source>
</reference>
<feature type="repeat" description="TPR" evidence="3">
    <location>
        <begin position="577"/>
        <end position="610"/>
    </location>
</feature>
<organism evidence="4 5">
    <name type="scientific">Streptomyces pristinaespiralis (strain ATCC 25486 / DSM 40338 / CBS 914.69 / JCM 4507 / KCC S-0507 / NBRC 13074 / NRRL 2958 / 5647)</name>
    <dbReference type="NCBI Taxonomy" id="457429"/>
    <lineage>
        <taxon>Bacteria</taxon>
        <taxon>Bacillati</taxon>
        <taxon>Actinomycetota</taxon>
        <taxon>Actinomycetes</taxon>
        <taxon>Kitasatosporales</taxon>
        <taxon>Streptomycetaceae</taxon>
        <taxon>Streptomyces</taxon>
    </lineage>
</organism>
<keyword evidence="1" id="KW-0677">Repeat</keyword>
<dbReference type="GO" id="GO:0046813">
    <property type="term" value="P:receptor-mediated virion attachment to host cell"/>
    <property type="evidence" value="ECO:0007669"/>
    <property type="project" value="TreeGrafter"/>
</dbReference>
<feature type="repeat" description="TPR" evidence="3">
    <location>
        <begin position="746"/>
        <end position="779"/>
    </location>
</feature>
<dbReference type="InterPro" id="IPR019734">
    <property type="entry name" value="TPR_rpt"/>
</dbReference>
<dbReference type="PANTHER" id="PTHR44858">
    <property type="entry name" value="TETRATRICOPEPTIDE REPEAT PROTEIN 6"/>
    <property type="match status" value="1"/>
</dbReference>
<sequence length="921" mass="101483">MVMSRRRPSRQELNRTHTRTGFIGRHAERQSFYSNLCSEPEDASYLFHVHGVAGVGKSSLIRHWEGTARAAGALTAVVNEDAIGPIEAMESISAQLARQGQALSRFEIAAERYRKQRHEAEASLALPTVDRGDEPASTSSRTAAQIGLGALSLAPVIGPAAAALDVDALARGADRMRAAVSSRLRDHHDAELVLQPLRVLTPAFVQGLAEAAGKHSWVVLFFDTWERTEPLLDAWLRSFVLDDGHGELPVNVIVVVSGQAAPAAREWDAYRDLIVDVRLEVFTEAEARALLTARGVTDEALVTAVLRMSGRLPVLLDTLARARPSSPDAVDDPADTAVQRFLHWVVDPHQRAAILACALPLQLNEDIYRTAAPQEVADQYAWLRGLPFVSGRGGSCRYHEVVRVSILRLQRTGSPLTWSERHNHLADAHARWRAGLEERLAPAERWSDSTWREHRLNETYHLLCADPTLLAPALEEAVEACSEDLPTVRRWADVLTRAGTDADASALTAWGLRLQDATNREPGIMNALTELLTSAPLGETARARAHQLRGRRFFQAAHPEHALAEFTAALVVDPALVTAIADRGTACAWLGRFEEAIADFDRAVDLSPGDAWLITRRGVVQRLAGRYEQAVTSFDRAIDIDPGDAWVLAHRGVAQRLAGRYEQAVTDLDQAIRLNPHYAWAIANRGEVHRLAGRYDDAVTDLDHSIELGPEAWALTFRGEVQQLAGRHFRTVTDPDGSEQLDPDYSWAFANRGVVHRLAGRHEQAVTDLDRAIELNPHYAWAIANRGAAHRLAGRHGPARRDIEQALTIDPGVAEYLLQKAMLVTTVDGIRAATDIWRSIGVRDATDEYGALAVFLAALSVGTPLEANNMFQRFIARDVHCDTLLDALRCLHELRASPGADRSGIDRYRNALTNRLAVMRR</sequence>
<dbReference type="InterPro" id="IPR027417">
    <property type="entry name" value="P-loop_NTPase"/>
</dbReference>
<evidence type="ECO:0000313" key="5">
    <source>
        <dbReference type="Proteomes" id="UP000002805"/>
    </source>
</evidence>
<proteinExistence type="predicted"/>
<name>B5H4H7_STRE2</name>
<dbReference type="HOGENOM" id="CLU_006862_0_0_11"/>
<dbReference type="SUPFAM" id="SSF52540">
    <property type="entry name" value="P-loop containing nucleoside triphosphate hydrolases"/>
    <property type="match status" value="1"/>
</dbReference>
<dbReference type="PROSITE" id="PS50005">
    <property type="entry name" value="TPR"/>
    <property type="match status" value="5"/>
</dbReference>
<dbReference type="SMART" id="SM00028">
    <property type="entry name" value="TPR"/>
    <property type="match status" value="7"/>
</dbReference>
<keyword evidence="2 3" id="KW-0802">TPR repeat</keyword>
<dbReference type="Pfam" id="PF13181">
    <property type="entry name" value="TPR_8"/>
    <property type="match status" value="1"/>
</dbReference>
<keyword evidence="5" id="KW-1185">Reference proteome</keyword>
<dbReference type="GO" id="GO:0009279">
    <property type="term" value="C:cell outer membrane"/>
    <property type="evidence" value="ECO:0007669"/>
    <property type="project" value="TreeGrafter"/>
</dbReference>
<protein>
    <submittedName>
        <fullName evidence="4">Uncharacterized protein</fullName>
    </submittedName>
</protein>
<feature type="repeat" description="TPR" evidence="3">
    <location>
        <begin position="679"/>
        <end position="712"/>
    </location>
</feature>
<dbReference type="EMBL" id="CM000950">
    <property type="protein sequence ID" value="EDY61738.2"/>
    <property type="molecule type" value="Genomic_DNA"/>
</dbReference>
<feature type="repeat" description="TPR" evidence="3">
    <location>
        <begin position="611"/>
        <end position="644"/>
    </location>
</feature>
<gene>
    <name evidence="4" type="ORF">SSDG_00053</name>
</gene>